<evidence type="ECO:0000313" key="7">
    <source>
        <dbReference type="Proteomes" id="UP000316330"/>
    </source>
</evidence>
<dbReference type="RefSeq" id="WP_144700467.1">
    <property type="nucleotide sequence ID" value="NZ_VNJJ01000004.1"/>
</dbReference>
<dbReference type="Pfam" id="PF22820">
    <property type="entry name" value="TcaA_3rd_4th"/>
    <property type="match status" value="1"/>
</dbReference>
<dbReference type="InterPro" id="IPR054529">
    <property type="entry name" value="TcaA_2nd"/>
</dbReference>
<evidence type="ECO:0000259" key="3">
    <source>
        <dbReference type="Pfam" id="PF22813"/>
    </source>
</evidence>
<dbReference type="PANTHER" id="PTHR40038">
    <property type="entry name" value="MEMBRANE-ASSOCIATED PROTEIN TCAA"/>
    <property type="match status" value="1"/>
</dbReference>
<evidence type="ECO:0008006" key="8">
    <source>
        <dbReference type="Google" id="ProtNLM"/>
    </source>
</evidence>
<evidence type="ECO:0000259" key="5">
    <source>
        <dbReference type="Pfam" id="PF25155"/>
    </source>
</evidence>
<protein>
    <recommendedName>
        <fullName evidence="8">PEGA domain-containing protein</fullName>
    </recommendedName>
</protein>
<evidence type="ECO:0000256" key="1">
    <source>
        <dbReference type="SAM" id="MobiDB-lite"/>
    </source>
</evidence>
<comment type="caution">
    <text evidence="6">The sequence shown here is derived from an EMBL/GenBank/DDBJ whole genome shotgun (WGS) entry which is preliminary data.</text>
</comment>
<feature type="domain" description="TcaA second" evidence="3">
    <location>
        <begin position="88"/>
        <end position="187"/>
    </location>
</feature>
<keyword evidence="2" id="KW-0472">Membrane</keyword>
<accession>A0A559JN41</accession>
<evidence type="ECO:0000256" key="2">
    <source>
        <dbReference type="SAM" id="Phobius"/>
    </source>
</evidence>
<name>A0A559JN41_9BACL</name>
<keyword evidence="7" id="KW-1185">Reference proteome</keyword>
<feature type="compositionally biased region" description="Polar residues" evidence="1">
    <location>
        <begin position="31"/>
        <end position="40"/>
    </location>
</feature>
<reference evidence="6 7" key="1">
    <citation type="submission" date="2019-07" db="EMBL/GenBank/DDBJ databases">
        <authorList>
            <person name="Kim J."/>
        </authorList>
    </citation>
    <scope>NUCLEOTIDE SEQUENCE [LARGE SCALE GENOMIC DNA]</scope>
    <source>
        <strain evidence="6 7">G13</strain>
    </source>
</reference>
<dbReference type="InterPro" id="IPR056902">
    <property type="entry name" value="NTF2_YvbJ"/>
</dbReference>
<evidence type="ECO:0000259" key="4">
    <source>
        <dbReference type="Pfam" id="PF22820"/>
    </source>
</evidence>
<sequence>MTEIYYCKECGTRMEGGYDFCPECGSTVAESQVSPTQGDNVQRRREPPQKNASAMSIKAKIAVAGALVIVLLAAGAYFLGKYLSDEQRLLNRFEQTIEDGKPDKLLEMLAASNGNMPVDRHTAEGIANYLKTDKEAMLALLIRLRGEAEQLRTDGSQSFENDKDAAFVYLHKKETKRWFIFDDYELKLKRYMVPVSANYEDTRIFVDGREAGTIRAQGDMIELGPFLPGEYSFKAVYEGEYTTLEKEFPIKLFPIGNDADRVELALEGDYVDVYADNSYAHIFINGKDIELAVGDGQHIGPIALDGSNKMQVEVEYPWGTAKSEELPIDGNVLEFNIPRLSDTVQKDVMDATYDFVNGWMQAFRDRDVRSLRHVHPDRTRDLAEIFADMRANDEFYVGDLHRVTFDLDSFGLNQYAETDYVVSVKVRVEYSEAFYYSAFEETAVPVEGVNDNEYRLQYQNGQWLVTGWSVANDVGMAHTKIYE</sequence>
<dbReference type="InterPro" id="IPR054530">
    <property type="entry name" value="TcaA_4th"/>
</dbReference>
<organism evidence="6 7">
    <name type="scientific">Cohnella terricola</name>
    <dbReference type="NCBI Taxonomy" id="1289167"/>
    <lineage>
        <taxon>Bacteria</taxon>
        <taxon>Bacillati</taxon>
        <taxon>Bacillota</taxon>
        <taxon>Bacilli</taxon>
        <taxon>Bacillales</taxon>
        <taxon>Paenibacillaceae</taxon>
        <taxon>Cohnella</taxon>
    </lineage>
</organism>
<feature type="domain" description="TcaA 4th" evidence="4">
    <location>
        <begin position="267"/>
        <end position="335"/>
    </location>
</feature>
<dbReference type="GO" id="GO:0005886">
    <property type="term" value="C:plasma membrane"/>
    <property type="evidence" value="ECO:0007669"/>
    <property type="project" value="UniProtKB-SubCell"/>
</dbReference>
<proteinExistence type="predicted"/>
<feature type="domain" description="YvbJ-like NTF2-like" evidence="5">
    <location>
        <begin position="348"/>
        <end position="469"/>
    </location>
</feature>
<dbReference type="Pfam" id="PF25155">
    <property type="entry name" value="NTF2_YvbJ"/>
    <property type="match status" value="1"/>
</dbReference>
<dbReference type="EMBL" id="VNJJ01000004">
    <property type="protein sequence ID" value="TVY01286.1"/>
    <property type="molecule type" value="Genomic_DNA"/>
</dbReference>
<keyword evidence="2" id="KW-1133">Transmembrane helix</keyword>
<evidence type="ECO:0000313" key="6">
    <source>
        <dbReference type="EMBL" id="TVY01286.1"/>
    </source>
</evidence>
<dbReference type="Pfam" id="PF22813">
    <property type="entry name" value="TcaA_2nd"/>
    <property type="match status" value="1"/>
</dbReference>
<dbReference type="PANTHER" id="PTHR40038:SF1">
    <property type="entry name" value="MEMBRANE-ASSOCIATED PROTEIN TCAA"/>
    <property type="match status" value="1"/>
</dbReference>
<dbReference type="OrthoDB" id="1895190at2"/>
<feature type="region of interest" description="Disordered" evidence="1">
    <location>
        <begin position="31"/>
        <end position="52"/>
    </location>
</feature>
<feature type="transmembrane region" description="Helical" evidence="2">
    <location>
        <begin position="61"/>
        <end position="80"/>
    </location>
</feature>
<keyword evidence="2" id="KW-0812">Transmembrane</keyword>
<dbReference type="AlphaFoldDB" id="A0A559JN41"/>
<dbReference type="Proteomes" id="UP000316330">
    <property type="component" value="Unassembled WGS sequence"/>
</dbReference>
<gene>
    <name evidence="6" type="ORF">FPZ45_09055</name>
</gene>